<reference evidence="1 2" key="1">
    <citation type="submission" date="2015-09" db="EMBL/GenBank/DDBJ databases">
        <title>Genome sequence of Pseudomonas marginalis ICMP 3553.</title>
        <authorList>
            <person name="Visnovsky S."/>
            <person name="Lu A."/>
            <person name="Panda P."/>
            <person name="Pitman A."/>
        </authorList>
    </citation>
    <scope>NUCLEOTIDE SEQUENCE [LARGE SCALE GENOMIC DNA]</scope>
    <source>
        <strain evidence="1 2">ICMP 3553</strain>
    </source>
</reference>
<evidence type="ECO:0000313" key="1">
    <source>
        <dbReference type="EMBL" id="OAJ47772.1"/>
    </source>
</evidence>
<sequence length="135" mass="15240">MTPGSVYFDEQFHFHDGETGEKLFVVLGSADSVIVVAKTTSQQHGRGVTFGCQPADRFHNFFIPMTDGYLKKPTWVCLDEFYDLNAVEMLNKRFTGRVKHICALDDQFTRLIQDCSLQSLDISEAQDLAVRACLV</sequence>
<comment type="caution">
    <text evidence="1">The sequence shown here is derived from an EMBL/GenBank/DDBJ whole genome shotgun (WGS) entry which is preliminary data.</text>
</comment>
<dbReference type="Proteomes" id="UP000077563">
    <property type="component" value="Unassembled WGS sequence"/>
</dbReference>
<proteinExistence type="predicted"/>
<accession>A0A9X5KUM4</accession>
<protein>
    <submittedName>
        <fullName evidence="1">Uncharacterized protein</fullName>
    </submittedName>
</protein>
<evidence type="ECO:0000313" key="2">
    <source>
        <dbReference type="Proteomes" id="UP000077563"/>
    </source>
</evidence>
<gene>
    <name evidence="1" type="ORF">AO064_25785</name>
</gene>
<organism evidence="1 2">
    <name type="scientific">Pseudomonas marginalis</name>
    <name type="common">Pseudomonas panacis</name>
    <dbReference type="NCBI Taxonomy" id="298"/>
    <lineage>
        <taxon>Bacteria</taxon>
        <taxon>Pseudomonadati</taxon>
        <taxon>Pseudomonadota</taxon>
        <taxon>Gammaproteobacteria</taxon>
        <taxon>Pseudomonadales</taxon>
        <taxon>Pseudomonadaceae</taxon>
        <taxon>Pseudomonas</taxon>
    </lineage>
</organism>
<dbReference type="AlphaFoldDB" id="A0A9X5KUM4"/>
<name>A0A9X5KUM4_PSEMA</name>
<dbReference type="EMBL" id="LKEG01000043">
    <property type="protein sequence ID" value="OAJ47772.1"/>
    <property type="molecule type" value="Genomic_DNA"/>
</dbReference>